<dbReference type="EMBL" id="AP024714">
    <property type="protein sequence ID" value="BCX81169.1"/>
    <property type="molecule type" value="Genomic_DNA"/>
</dbReference>
<organism evidence="3 4">
    <name type="scientific">Methylomarinovum caldicuralii</name>
    <dbReference type="NCBI Taxonomy" id="438856"/>
    <lineage>
        <taxon>Bacteria</taxon>
        <taxon>Pseudomonadati</taxon>
        <taxon>Pseudomonadota</taxon>
        <taxon>Gammaproteobacteria</taxon>
        <taxon>Methylococcales</taxon>
        <taxon>Methylothermaceae</taxon>
        <taxon>Methylomarinovum</taxon>
    </lineage>
</organism>
<feature type="transmembrane region" description="Helical" evidence="1">
    <location>
        <begin position="388"/>
        <end position="406"/>
    </location>
</feature>
<keyword evidence="1" id="KW-0472">Membrane</keyword>
<evidence type="ECO:0000259" key="2">
    <source>
        <dbReference type="PROSITE" id="PS50125"/>
    </source>
</evidence>
<gene>
    <name evidence="3" type="ORF">MIT9_P0747</name>
</gene>
<dbReference type="GO" id="GO:0009190">
    <property type="term" value="P:cyclic nucleotide biosynthetic process"/>
    <property type="evidence" value="ECO:0007669"/>
    <property type="project" value="InterPro"/>
</dbReference>
<dbReference type="Pfam" id="PF05226">
    <property type="entry name" value="CHASE2"/>
    <property type="match status" value="1"/>
</dbReference>
<dbReference type="SUPFAM" id="SSF55073">
    <property type="entry name" value="Nucleotide cyclase"/>
    <property type="match status" value="1"/>
</dbReference>
<protein>
    <submittedName>
        <fullName evidence="3">Adenylate cyclase</fullName>
        <ecNumber evidence="3">4.6.1.1</ecNumber>
    </submittedName>
</protein>
<keyword evidence="3" id="KW-0456">Lyase</keyword>
<dbReference type="EC" id="4.6.1.1" evidence="3"/>
<dbReference type="InterPro" id="IPR001054">
    <property type="entry name" value="A/G_cyclase"/>
</dbReference>
<dbReference type="InterPro" id="IPR029787">
    <property type="entry name" value="Nucleotide_cyclase"/>
</dbReference>
<dbReference type="Gene3D" id="3.30.70.1230">
    <property type="entry name" value="Nucleotide cyclase"/>
    <property type="match status" value="1"/>
</dbReference>
<reference evidence="4" key="1">
    <citation type="journal article" date="2024" name="Int. J. Syst. Evol. Microbiol.">
        <title>Methylomarinovum tepidoasis sp. nov., a moderately thermophilic methanotroph of the family Methylothermaceae isolated from a deep-sea hydrothermal field.</title>
        <authorList>
            <person name="Hirayama H."/>
            <person name="Takaki Y."/>
            <person name="Abe M."/>
            <person name="Miyazaki M."/>
            <person name="Uematsu K."/>
            <person name="Matsui Y."/>
            <person name="Takai K."/>
        </authorList>
    </citation>
    <scope>NUCLEOTIDE SEQUENCE [LARGE SCALE GENOMIC DNA]</scope>
    <source>
        <strain evidence="4">IT-9</strain>
    </source>
</reference>
<sequence>MVLRVAAPFVIMAFGAGIVLDDLGIVPDHWIHDAAVVHQARSAWPHVAIVAFDRDIPMQVGRRQALPLVARAAERLIEAGAKGIFLDVRLAREQEPAMPYALCLEVDGKVRWSRPRCFASEAGVCRLSASEAGMAPLAMSRQTLSRLWIAPFLDGQEDWSNFLLFGPAAEGFGRPLTADDVLVGRDPSVMRWMPLDGRHAVVQMARLADPAAAAQALRPRPEDERCQAERRCRRVRFSPPLHRLQPAGSRTFFPLSRLAACDVETARRAADPLRGKVVILQLTGPAEATDLVVTPMTTAWNSPHMLTSGAQYLADAIETLLHLDHPRSPPEPAKWVLWAGVAGFSVWLGLRRGMIWLWGWGALLALGMMALCFWVPRVQLWPVSATLATYLVAAVQVTGLQILVGFREGRLIQRYMPPPVHDLLITAPGCRFRNQRYRVIVLQSDLANYTTVTSLLQDPVLVLTLMNDYLEATAQVLQSRYQGWLESYVGDMVCYYWPVWQDWETTCRHALTGAMELADLQSRFFDSLPDRYQGRLPPGLLKSLRELIDAGIGLAGGMAVMGDLGPRHGVRRFGLLGDPLNLAARLEALTRHFGDTILADDSLARMAPRYGLCRRRLGTFRLKGRPEPARVFALGAASWPRFAPDRIAGWETWLTALERGLSPLPDCPEIYARDRHTLLTWWKQGRLRDGIWEPGEK</sequence>
<evidence type="ECO:0000313" key="4">
    <source>
        <dbReference type="Proteomes" id="UP001321825"/>
    </source>
</evidence>
<accession>A0AAU9C9L0</accession>
<dbReference type="Proteomes" id="UP001321825">
    <property type="component" value="Chromosome"/>
</dbReference>
<evidence type="ECO:0000313" key="3">
    <source>
        <dbReference type="EMBL" id="BCX81169.1"/>
    </source>
</evidence>
<dbReference type="KEGG" id="mcau:MIT9_P0747"/>
<keyword evidence="4" id="KW-1185">Reference proteome</keyword>
<dbReference type="CDD" id="cd07302">
    <property type="entry name" value="CHD"/>
    <property type="match status" value="1"/>
</dbReference>
<feature type="transmembrane region" description="Helical" evidence="1">
    <location>
        <begin position="357"/>
        <end position="376"/>
    </location>
</feature>
<keyword evidence="1" id="KW-0812">Transmembrane</keyword>
<dbReference type="PROSITE" id="PS50125">
    <property type="entry name" value="GUANYLATE_CYCLASE_2"/>
    <property type="match status" value="1"/>
</dbReference>
<dbReference type="GO" id="GO:0035556">
    <property type="term" value="P:intracellular signal transduction"/>
    <property type="evidence" value="ECO:0007669"/>
    <property type="project" value="InterPro"/>
</dbReference>
<proteinExistence type="predicted"/>
<dbReference type="InterPro" id="IPR007890">
    <property type="entry name" value="CHASE2"/>
</dbReference>
<keyword evidence="1" id="KW-1133">Transmembrane helix</keyword>
<evidence type="ECO:0000256" key="1">
    <source>
        <dbReference type="SAM" id="Phobius"/>
    </source>
</evidence>
<name>A0AAU9C9L0_9GAMM</name>
<dbReference type="GO" id="GO:0004016">
    <property type="term" value="F:adenylate cyclase activity"/>
    <property type="evidence" value="ECO:0007669"/>
    <property type="project" value="UniProtKB-EC"/>
</dbReference>
<dbReference type="AlphaFoldDB" id="A0AAU9C9L0"/>
<feature type="domain" description="Guanylate cyclase" evidence="2">
    <location>
        <begin position="440"/>
        <end position="587"/>
    </location>
</feature>